<evidence type="ECO:0000256" key="1">
    <source>
        <dbReference type="SAM" id="MobiDB-lite"/>
    </source>
</evidence>
<feature type="chain" id="PRO_5041726649" evidence="2">
    <location>
        <begin position="17"/>
        <end position="349"/>
    </location>
</feature>
<dbReference type="GeneID" id="129335067"/>
<feature type="signal peptide" evidence="2">
    <location>
        <begin position="1"/>
        <end position="16"/>
    </location>
</feature>
<dbReference type="PANTHER" id="PTHR36858">
    <property type="entry name" value="AMELOTIN"/>
    <property type="match status" value="1"/>
</dbReference>
<dbReference type="AlphaFoldDB" id="A0AA97L5K8"/>
<protein>
    <submittedName>
        <fullName evidence="4">Amelotin</fullName>
    </submittedName>
</protein>
<dbReference type="CTD" id="401138"/>
<reference evidence="4" key="1">
    <citation type="submission" date="2025-08" db="UniProtKB">
        <authorList>
            <consortium name="RefSeq"/>
        </authorList>
    </citation>
    <scope>IDENTIFICATION</scope>
    <source>
        <tissue evidence="4">Blood</tissue>
    </source>
</reference>
<dbReference type="GO" id="GO:0005911">
    <property type="term" value="C:cell-cell junction"/>
    <property type="evidence" value="ECO:0007669"/>
    <property type="project" value="TreeGrafter"/>
</dbReference>
<name>A0AA97L5K8_EUBMA</name>
<dbReference type="Pfam" id="PF15757">
    <property type="entry name" value="Amelotin"/>
    <property type="match status" value="1"/>
</dbReference>
<dbReference type="GO" id="GO:0005604">
    <property type="term" value="C:basement membrane"/>
    <property type="evidence" value="ECO:0007669"/>
    <property type="project" value="TreeGrafter"/>
</dbReference>
<sequence>MKSIILFLSLLGLTYTLPVNQFGRVLATSNSREILRLMQRFRAMGNNAQKTQQIPKPGFGLPPAKLVPDQATLTNQLPNEISPLEFINFPMSMPQILSELGTTNLQAVPGFNLLPFTQMVPIDINTLIALLGLGGLPSTQTFPVAGGGMNVPQQLLPPQQILPIIVAQMGPQGAVLSSEEAQSPSQIFTGLILPGMQGMLIPSSQAGALPEGQEGLLPAGQAGSNPGNSAGQLPFPEGTADATVLAGIQKVSPEMNNDLSEMANGLHPTPSGFRQPGVDYSVTDDPFAEPTIFVKLNMEPSELREPPTTIARLENDKNLSGTITLAQLLVRGDSHEPITTVESKLLREP</sequence>
<proteinExistence type="predicted"/>
<dbReference type="KEGG" id="emc:129335067"/>
<gene>
    <name evidence="4" type="primary">AMTN</name>
</gene>
<feature type="region of interest" description="Disordered" evidence="1">
    <location>
        <begin position="206"/>
        <end position="229"/>
    </location>
</feature>
<keyword evidence="2" id="KW-0732">Signal</keyword>
<dbReference type="RefSeq" id="XP_054843500.1">
    <property type="nucleotide sequence ID" value="XM_054987525.1"/>
</dbReference>
<evidence type="ECO:0000313" key="3">
    <source>
        <dbReference type="Proteomes" id="UP001190640"/>
    </source>
</evidence>
<dbReference type="GO" id="GO:0042475">
    <property type="term" value="P:odontogenesis of dentin-containing tooth"/>
    <property type="evidence" value="ECO:0007669"/>
    <property type="project" value="InterPro"/>
</dbReference>
<dbReference type="GO" id="GO:0070175">
    <property type="term" value="P:positive regulation of enamel mineralization"/>
    <property type="evidence" value="ECO:0007669"/>
    <property type="project" value="InterPro"/>
</dbReference>
<dbReference type="Proteomes" id="UP001190640">
    <property type="component" value="Chromosome 8"/>
</dbReference>
<evidence type="ECO:0000256" key="2">
    <source>
        <dbReference type="SAM" id="SignalP"/>
    </source>
</evidence>
<dbReference type="PANTHER" id="PTHR36858:SF1">
    <property type="entry name" value="AMELOTIN"/>
    <property type="match status" value="1"/>
</dbReference>
<dbReference type="InterPro" id="IPR031501">
    <property type="entry name" value="Amelotin"/>
</dbReference>
<accession>A0AA97L5K8</accession>
<keyword evidence="3" id="KW-1185">Reference proteome</keyword>
<organism evidence="3 4">
    <name type="scientific">Eublepharis macularius</name>
    <name type="common">Leopard gecko</name>
    <name type="synonym">Cyrtodactylus macularius</name>
    <dbReference type="NCBI Taxonomy" id="481883"/>
    <lineage>
        <taxon>Eukaryota</taxon>
        <taxon>Metazoa</taxon>
        <taxon>Chordata</taxon>
        <taxon>Craniata</taxon>
        <taxon>Vertebrata</taxon>
        <taxon>Euteleostomi</taxon>
        <taxon>Lepidosauria</taxon>
        <taxon>Squamata</taxon>
        <taxon>Bifurcata</taxon>
        <taxon>Gekkota</taxon>
        <taxon>Eublepharidae</taxon>
        <taxon>Eublepharinae</taxon>
        <taxon>Eublepharis</taxon>
    </lineage>
</organism>
<evidence type="ECO:0000313" key="4">
    <source>
        <dbReference type="RefSeq" id="XP_054843500.1"/>
    </source>
</evidence>